<dbReference type="Proteomes" id="UP000887013">
    <property type="component" value="Unassembled WGS sequence"/>
</dbReference>
<comment type="caution">
    <text evidence="4">The sequence shown here is derived from an EMBL/GenBank/DDBJ whole genome shotgun (WGS) entry which is preliminary data.</text>
</comment>
<feature type="region of interest" description="Disordered" evidence="2">
    <location>
        <begin position="280"/>
        <end position="313"/>
    </location>
</feature>
<gene>
    <name evidence="4" type="primary">GPATCH1</name>
    <name evidence="4" type="ORF">NPIL_375421</name>
</gene>
<dbReference type="GO" id="GO:0003723">
    <property type="term" value="F:RNA binding"/>
    <property type="evidence" value="ECO:0007669"/>
    <property type="project" value="TreeGrafter"/>
</dbReference>
<proteinExistence type="inferred from homology"/>
<dbReference type="PANTHER" id="PTHR13384">
    <property type="entry name" value="G PATCH DOMAIN-CONTAINING PROTEIN 1"/>
    <property type="match status" value="1"/>
</dbReference>
<dbReference type="GO" id="GO:0005634">
    <property type="term" value="C:nucleus"/>
    <property type="evidence" value="ECO:0007669"/>
    <property type="project" value="TreeGrafter"/>
</dbReference>
<evidence type="ECO:0000259" key="3">
    <source>
        <dbReference type="PROSITE" id="PS50174"/>
    </source>
</evidence>
<reference evidence="4" key="1">
    <citation type="submission" date="2020-08" db="EMBL/GenBank/DDBJ databases">
        <title>Multicomponent nature underlies the extraordinary mechanical properties of spider dragline silk.</title>
        <authorList>
            <person name="Kono N."/>
            <person name="Nakamura H."/>
            <person name="Mori M."/>
            <person name="Yoshida Y."/>
            <person name="Ohtoshi R."/>
            <person name="Malay A.D."/>
            <person name="Moran D.A.P."/>
            <person name="Tomita M."/>
            <person name="Numata K."/>
            <person name="Arakawa K."/>
        </authorList>
    </citation>
    <scope>NUCLEOTIDE SEQUENCE</scope>
</reference>
<organism evidence="4 5">
    <name type="scientific">Nephila pilipes</name>
    <name type="common">Giant wood spider</name>
    <name type="synonym">Nephila maculata</name>
    <dbReference type="NCBI Taxonomy" id="299642"/>
    <lineage>
        <taxon>Eukaryota</taxon>
        <taxon>Metazoa</taxon>
        <taxon>Ecdysozoa</taxon>
        <taxon>Arthropoda</taxon>
        <taxon>Chelicerata</taxon>
        <taxon>Arachnida</taxon>
        <taxon>Araneae</taxon>
        <taxon>Araneomorphae</taxon>
        <taxon>Entelegynae</taxon>
        <taxon>Araneoidea</taxon>
        <taxon>Nephilidae</taxon>
        <taxon>Nephila</taxon>
    </lineage>
</organism>
<sequence>MDEEEEDYISYGTSLPDIEEESVLRKKAARELEVRDERGRQRFHGAFTGGFSAGYFNTVGTKEGWAPSSFVSSRDKKDKDYKNQNPEDFMDEEDFGDFGIATRKIHTTSKFQDSSDSPRTNKRNFSEVDSVIPGEAPLKDIVKPVKESIGIKILKKLGWKLGQGIGPRVKKPVTTVKVYGCALPETIESEENDPFAHSYTFAPEDTLAEIYKPKDNVFGLGYSGLSKESVLSAHIDTFNPTTTKSWLKKDKKKLAISGQAFGVGAFEDEDEDIYSKDDMSQYDFSDLNPKGSSQASKETVERRQHHGSSNSVLDGFCLASSPATVKRYYPPPELPRNFKPFHSSKTEVVANSERQFKSRHSMSAEDRSTLLGERKFQALPSSTEKKTSDTKQVIEKLHKSLPSSKHSFRPFPNDEAKQKRYEEYLKLKDLGEMEKMVQPSSMTEWEKQQELEEFSRASLLFKPLSAALSAKFESRSHLDVEHEVMDALAKAKKENIKKLEEKRKLVGLHNQKTFEWHPVSLLCKRFNVPNPYPNSSEVSGSQKSRSLFDHISFEGREAEQISHVSMKSVPNSESLDCDTSQKPDQEKIVDNAFVVPGNKAESTLNQFTETGRPPIDFFKDIFENSSSDEDDSSQIKTQMSESPPKIGDLEKKNNVSASNFETDVLKSNQKFSFDINASNPKVFNESKKTGFGVFANLDLDALNQRGPKAKQISLEKVEIKNDVIDISHTHTKSHVKENGKPGEASNIQPENPSLQNDLYGPELPPNYNESSVSNSSIFAIKKHVKHKAKHKHKHHKYKSKKKKKKYSSHKSSDDSSFDSDEDIPPEIILEKIKKLQKVIK</sequence>
<comment type="similarity">
    <text evidence="1">Belongs to the GPATCH1 family.</text>
</comment>
<dbReference type="AlphaFoldDB" id="A0A8X6T4Y8"/>
<feature type="compositionally biased region" description="Basic and acidic residues" evidence="2">
    <location>
        <begin position="728"/>
        <end position="740"/>
    </location>
</feature>
<evidence type="ECO:0000313" key="4">
    <source>
        <dbReference type="EMBL" id="GFS80154.1"/>
    </source>
</evidence>
<feature type="compositionally biased region" description="Polar residues" evidence="2">
    <location>
        <begin position="108"/>
        <end position="118"/>
    </location>
</feature>
<dbReference type="Pfam" id="PF26093">
    <property type="entry name" value="HTH_TGH"/>
    <property type="match status" value="1"/>
</dbReference>
<dbReference type="InterPro" id="IPR000467">
    <property type="entry name" value="G_patch_dom"/>
</dbReference>
<feature type="region of interest" description="Disordered" evidence="2">
    <location>
        <begin position="783"/>
        <end position="823"/>
    </location>
</feature>
<feature type="compositionally biased region" description="Polar residues" evidence="2">
    <location>
        <begin position="745"/>
        <end position="756"/>
    </location>
</feature>
<accession>A0A8X6T4Y8</accession>
<dbReference type="InterPro" id="IPR011666">
    <property type="entry name" value="DUF1604"/>
</dbReference>
<feature type="region of interest" description="Disordered" evidence="2">
    <location>
        <begin position="67"/>
        <end position="93"/>
    </location>
</feature>
<dbReference type="GO" id="GO:0006397">
    <property type="term" value="P:mRNA processing"/>
    <property type="evidence" value="ECO:0007669"/>
    <property type="project" value="InterPro"/>
</dbReference>
<dbReference type="PANTHER" id="PTHR13384:SF19">
    <property type="entry name" value="G PATCH DOMAIN-CONTAINING PROTEIN 1"/>
    <property type="match status" value="1"/>
</dbReference>
<feature type="compositionally biased region" description="Polar residues" evidence="2">
    <location>
        <begin position="562"/>
        <end position="578"/>
    </location>
</feature>
<protein>
    <submittedName>
        <fullName evidence="4">G patch domain-containing protein 1</fullName>
    </submittedName>
</protein>
<feature type="region of interest" description="Disordered" evidence="2">
    <location>
        <begin position="106"/>
        <end position="128"/>
    </location>
</feature>
<feature type="compositionally biased region" description="Basic and acidic residues" evidence="2">
    <location>
        <begin position="73"/>
        <end position="82"/>
    </location>
</feature>
<dbReference type="Pfam" id="PF07713">
    <property type="entry name" value="DUF1604"/>
    <property type="match status" value="1"/>
</dbReference>
<evidence type="ECO:0000256" key="1">
    <source>
        <dbReference type="ARBA" id="ARBA00008600"/>
    </source>
</evidence>
<feature type="region of interest" description="Disordered" evidence="2">
    <location>
        <begin position="728"/>
        <end position="771"/>
    </location>
</feature>
<feature type="region of interest" description="Disordered" evidence="2">
    <location>
        <begin position="622"/>
        <end position="652"/>
    </location>
</feature>
<dbReference type="PROSITE" id="PS50174">
    <property type="entry name" value="G_PATCH"/>
    <property type="match status" value="1"/>
</dbReference>
<keyword evidence="5" id="KW-1185">Reference proteome</keyword>
<feature type="compositionally biased region" description="Basic residues" evidence="2">
    <location>
        <begin position="783"/>
        <end position="808"/>
    </location>
</feature>
<feature type="region of interest" description="Disordered" evidence="2">
    <location>
        <begin position="559"/>
        <end position="582"/>
    </location>
</feature>
<feature type="domain" description="G-patch" evidence="3">
    <location>
        <begin position="146"/>
        <end position="225"/>
    </location>
</feature>
<evidence type="ECO:0000313" key="5">
    <source>
        <dbReference type="Proteomes" id="UP000887013"/>
    </source>
</evidence>
<evidence type="ECO:0000256" key="2">
    <source>
        <dbReference type="SAM" id="MobiDB-lite"/>
    </source>
</evidence>
<dbReference type="OrthoDB" id="20507at2759"/>
<dbReference type="EMBL" id="BMAW01097540">
    <property type="protein sequence ID" value="GFS80154.1"/>
    <property type="molecule type" value="Genomic_DNA"/>
</dbReference>
<name>A0A8X6T4Y8_NEPPI</name>